<dbReference type="AlphaFoldDB" id="A0A377HMV2"/>
<evidence type="ECO:0000313" key="4">
    <source>
        <dbReference type="EMBL" id="STO57550.1"/>
    </source>
</evidence>
<dbReference type="Proteomes" id="UP000254512">
    <property type="component" value="Unassembled WGS sequence"/>
</dbReference>
<feature type="domain" description="Aerobactin siderophore biosynthesis IucA/IucC-like C-terminal" evidence="3">
    <location>
        <begin position="405"/>
        <end position="563"/>
    </location>
</feature>
<dbReference type="Pfam" id="PF04183">
    <property type="entry name" value="IucA_IucC"/>
    <property type="match status" value="1"/>
</dbReference>
<dbReference type="Gene3D" id="1.10.510.40">
    <property type="match status" value="1"/>
</dbReference>
<organism evidence="4 5">
    <name type="scientific">Grimontia hollisae</name>
    <name type="common">Vibrio hollisae</name>
    <dbReference type="NCBI Taxonomy" id="673"/>
    <lineage>
        <taxon>Bacteria</taxon>
        <taxon>Pseudomonadati</taxon>
        <taxon>Pseudomonadota</taxon>
        <taxon>Gammaproteobacteria</taxon>
        <taxon>Vibrionales</taxon>
        <taxon>Vibrionaceae</taxon>
        <taxon>Grimontia</taxon>
    </lineage>
</organism>
<protein>
    <submittedName>
        <fullName evidence="4">Aerobactin synthase IucC</fullName>
        <ecNumber evidence="4">6.3.2.-</ecNumber>
    </submittedName>
</protein>
<dbReference type="Gene3D" id="3.30.310.280">
    <property type="match status" value="1"/>
</dbReference>
<dbReference type="PANTHER" id="PTHR34384">
    <property type="entry name" value="L-2,3-DIAMINOPROPANOATE--CITRATE LIGASE"/>
    <property type="match status" value="1"/>
</dbReference>
<evidence type="ECO:0000259" key="2">
    <source>
        <dbReference type="Pfam" id="PF04183"/>
    </source>
</evidence>
<dbReference type="STRING" id="673.AL542_16540"/>
<evidence type="ECO:0000313" key="5">
    <source>
        <dbReference type="Proteomes" id="UP000254512"/>
    </source>
</evidence>
<comment type="pathway">
    <text evidence="1">Siderophore biosynthesis.</text>
</comment>
<dbReference type="GO" id="GO:0019290">
    <property type="term" value="P:siderophore biosynthetic process"/>
    <property type="evidence" value="ECO:0007669"/>
    <property type="project" value="InterPro"/>
</dbReference>
<gene>
    <name evidence="4" type="primary">iucC</name>
    <name evidence="4" type="ORF">NCTC11645_01942</name>
</gene>
<dbReference type="InterPro" id="IPR022770">
    <property type="entry name" value="IucA/IucC-like_C"/>
</dbReference>
<dbReference type="InterPro" id="IPR007310">
    <property type="entry name" value="Aerobactin_biosyn_IucA/IucC_N"/>
</dbReference>
<keyword evidence="4" id="KW-0436">Ligase</keyword>
<dbReference type="GO" id="GO:0016881">
    <property type="term" value="F:acid-amino acid ligase activity"/>
    <property type="evidence" value="ECO:0007669"/>
    <property type="project" value="UniProtKB-ARBA"/>
</dbReference>
<name>A0A377HMV2_GRIHO</name>
<dbReference type="RefSeq" id="WP_115659779.1">
    <property type="nucleotide sequence ID" value="NZ_UGHD01000002.1"/>
</dbReference>
<accession>A0A377HMV2</accession>
<dbReference type="Pfam" id="PF06276">
    <property type="entry name" value="FhuF"/>
    <property type="match status" value="1"/>
</dbReference>
<feature type="domain" description="Aerobactin siderophore biosynthesis IucA/IucC N-terminal" evidence="2">
    <location>
        <begin position="138"/>
        <end position="382"/>
    </location>
</feature>
<reference evidence="4 5" key="1">
    <citation type="submission" date="2018-06" db="EMBL/GenBank/DDBJ databases">
        <authorList>
            <consortium name="Pathogen Informatics"/>
            <person name="Doyle S."/>
        </authorList>
    </citation>
    <scope>NUCLEOTIDE SEQUENCE [LARGE SCALE GENOMIC DNA]</scope>
    <source>
        <strain evidence="4 5">NCTC11645</strain>
    </source>
</reference>
<dbReference type="PANTHER" id="PTHR34384:SF6">
    <property type="entry name" value="STAPHYLOFERRIN B SYNTHASE"/>
    <property type="match status" value="1"/>
</dbReference>
<evidence type="ECO:0000259" key="3">
    <source>
        <dbReference type="Pfam" id="PF06276"/>
    </source>
</evidence>
<sequence>MEQNALHRFWPAANRALVAKLISELEYEQAFKLEPVGQEHCLTLPAGVRYRVKGKRNIWGQLNILPGSIRREDNGEHNLPVEASRFMLDCKTVLGLDDDTLAEHLEDLYATLLGDCKLMQLREHLDADAFARLSLEKQQCLFDGHPKFVFNKGRRAWGSEDLRHFAPESEEPFQLCWIAVNHTLTTGAISEQLDWNNLYQNALSDDDLTSVRCDLEMLGLNPAHFLLLPVHPWQWDNKLSLLFVAELARKEMVYLGTFGDAFLPQLSLRTLTNVSRPARYDIKLPLTIMNTSCYRGMPSRYIQAGPQASAWLDNTVKSDPLFISLGTDVLQEPAGLTVSHTVYDSLEKAPYRYHELCGAIWRESAQTKTRPGEQAILMAALMESDSAGNPLIGAYIRASGLSAKDWLSQLFRAVVIPYYHLLAKYGVSLIAHGQNVTLVLENSTPKRILLKDFQGDMRLMQGDIPEQDSLPQAVKDVTVTLPADLIIHDLQTGHFVTVLRFISPLAEKTGVSEHRFYKLLAQELQAYMQSHPELEARFQLLDLFRPKIRRLGLNLAKFRHATENSADRMLPQMEHFIDNPLYLVTH</sequence>
<dbReference type="EMBL" id="UGHD01000002">
    <property type="protein sequence ID" value="STO57550.1"/>
    <property type="molecule type" value="Genomic_DNA"/>
</dbReference>
<evidence type="ECO:0000256" key="1">
    <source>
        <dbReference type="ARBA" id="ARBA00004924"/>
    </source>
</evidence>
<dbReference type="InterPro" id="IPR037455">
    <property type="entry name" value="LucA/IucC-like"/>
</dbReference>
<proteinExistence type="predicted"/>
<dbReference type="Gene3D" id="6.10.250.3370">
    <property type="match status" value="1"/>
</dbReference>
<dbReference type="EC" id="6.3.2.-" evidence="4"/>